<feature type="region of interest" description="Disordered" evidence="1">
    <location>
        <begin position="1"/>
        <end position="38"/>
    </location>
</feature>
<dbReference type="AlphaFoldDB" id="A0A5Q4BZ06"/>
<comment type="caution">
    <text evidence="2">The sequence shown here is derived from an EMBL/GenBank/DDBJ whole genome shotgun (WGS) entry which is preliminary data.</text>
</comment>
<protein>
    <submittedName>
        <fullName evidence="2">Uncharacterized protein</fullName>
    </submittedName>
</protein>
<evidence type="ECO:0000313" key="2">
    <source>
        <dbReference type="EMBL" id="TQN72298.1"/>
    </source>
</evidence>
<feature type="compositionally biased region" description="Basic and acidic residues" evidence="1">
    <location>
        <begin position="86"/>
        <end position="96"/>
    </location>
</feature>
<dbReference type="EMBL" id="PUHP01000184">
    <property type="protein sequence ID" value="TQN72298.1"/>
    <property type="molecule type" value="Genomic_DNA"/>
</dbReference>
<keyword evidence="3" id="KW-1185">Reference proteome</keyword>
<dbReference type="Proteomes" id="UP000326340">
    <property type="component" value="Unassembled WGS sequence"/>
</dbReference>
<evidence type="ECO:0000313" key="3">
    <source>
        <dbReference type="Proteomes" id="UP000326340"/>
    </source>
</evidence>
<gene>
    <name evidence="2" type="ORF">CSHISOI_03169</name>
</gene>
<accession>A0A5Q4BZ06</accession>
<name>A0A5Q4BZ06_9PEZI</name>
<feature type="region of interest" description="Disordered" evidence="1">
    <location>
        <begin position="74"/>
        <end position="96"/>
    </location>
</feature>
<organism evidence="2 3">
    <name type="scientific">Colletotrichum shisoi</name>
    <dbReference type="NCBI Taxonomy" id="2078593"/>
    <lineage>
        <taxon>Eukaryota</taxon>
        <taxon>Fungi</taxon>
        <taxon>Dikarya</taxon>
        <taxon>Ascomycota</taxon>
        <taxon>Pezizomycotina</taxon>
        <taxon>Sordariomycetes</taxon>
        <taxon>Hypocreomycetidae</taxon>
        <taxon>Glomerellales</taxon>
        <taxon>Glomerellaceae</taxon>
        <taxon>Colletotrichum</taxon>
        <taxon>Colletotrichum destructivum species complex</taxon>
    </lineage>
</organism>
<reference evidence="2 3" key="1">
    <citation type="journal article" date="2019" name="Sci. Rep.">
        <title>Colletotrichum shisoi sp. nov., an anthracnose pathogen of Perilla frutescens in Japan: molecular phylogenetic, morphological and genomic evidence.</title>
        <authorList>
            <person name="Gan P."/>
            <person name="Tsushima A."/>
            <person name="Hiroyama R."/>
            <person name="Narusaka M."/>
            <person name="Takano Y."/>
            <person name="Narusaka Y."/>
            <person name="Kawaradani M."/>
            <person name="Damm U."/>
            <person name="Shirasu K."/>
        </authorList>
    </citation>
    <scope>NUCLEOTIDE SEQUENCE [LARGE SCALE GENOMIC DNA]</scope>
    <source>
        <strain evidence="2 3">PG-2018a</strain>
    </source>
</reference>
<sequence length="96" mass="10563">MDGPMPPLPNLHKQTASSHERNSWKRIAKLGPNNLGSPVDGVKFVRDGVLGFGLGFGRGKEHTHTHSFPVCLDTRPFPKSLPASGRLRDPNIRQKT</sequence>
<evidence type="ECO:0000256" key="1">
    <source>
        <dbReference type="SAM" id="MobiDB-lite"/>
    </source>
</evidence>
<proteinExistence type="predicted"/>